<evidence type="ECO:0000313" key="5">
    <source>
        <dbReference type="EMBL" id="TXL65189.1"/>
    </source>
</evidence>
<dbReference type="PANTHER" id="PTHR43272">
    <property type="entry name" value="LONG-CHAIN-FATTY-ACID--COA LIGASE"/>
    <property type="match status" value="1"/>
</dbReference>
<keyword evidence="1 5" id="KW-0436">Ligase</keyword>
<evidence type="ECO:0000256" key="1">
    <source>
        <dbReference type="ARBA" id="ARBA00022598"/>
    </source>
</evidence>
<evidence type="ECO:0000256" key="3">
    <source>
        <dbReference type="ARBA" id="ARBA00023098"/>
    </source>
</evidence>
<dbReference type="Pfam" id="PF00501">
    <property type="entry name" value="AMP-binding"/>
    <property type="match status" value="1"/>
</dbReference>
<dbReference type="RefSeq" id="WP_147704385.1">
    <property type="nucleotide sequence ID" value="NZ_VDUY01000004.1"/>
</dbReference>
<dbReference type="Gene3D" id="3.40.50.12780">
    <property type="entry name" value="N-terminal domain of ligase-like"/>
    <property type="match status" value="1"/>
</dbReference>
<gene>
    <name evidence="5" type="ORF">FHP08_10310</name>
</gene>
<sequence length="652" mass="73334">MQPEYGDVVRHDTFPKLLLHNAGGWPGEVAMREKEFGIWNEFTWADYRDRVKEIALGLIELGVKRGEVVSFIGKNRPEMVWSELAIHSVGCMSLGVYHDAMPQEVAYLVDYAQVRVVLAEDEEQVDKLLEVAENSKSIEKIVYFDPRGMRKYHDPRLVSWDELKAMAARLEAREPSRFADEVALGKADDVAILCTTSGTTSNPKLAMLQAGPFLGHCAAYLGADPKLPSDNYVSVLPLPWIMEQIYAVAQPLICRITVNFVEEPETMMADLREIGPTFVLLAPRVWEQIAADVRARMMDATRFKQKMFELGMRLGLQALDQKRRSWLAELILFRPLRDRLGFTFLKSAATGGAALGPETFRFFQAMGVPLRQIYGQTELAGAYTIHQLDDVDFDTVGLPFGDTELRIDQPDKNGVGEIVARTSGMFLGFYRNEDATRADVRDGWMYTGDAGYIKKENGHLVVIDRVKDLATTSTGTRFSPQFIENKLKFSPFIAEAVILGHDRPYLAAIICVRYSIVSKWAEQRSIAFTNYTSLSSQPEVYRLLREEVEKVNATLPEPQRVRKFVLLYKELDADDGELTRTRKVRRNVIAEKYADIIDAIYGDTPKVHVDTIIRFQDGTTSRIQTDLVVEKLLDTGPAAASAGRPASAERAA</sequence>
<feature type="domain" description="AMP-dependent synthetase/ligase" evidence="4">
    <location>
        <begin position="20"/>
        <end position="430"/>
    </location>
</feature>
<dbReference type="PANTHER" id="PTHR43272:SF32">
    <property type="entry name" value="AMP-DEPENDENT SYNTHETASE_LIGASE DOMAIN-CONTAINING PROTEIN"/>
    <property type="match status" value="1"/>
</dbReference>
<dbReference type="SUPFAM" id="SSF56801">
    <property type="entry name" value="Acetyl-CoA synthetase-like"/>
    <property type="match status" value="1"/>
</dbReference>
<dbReference type="InterPro" id="IPR020845">
    <property type="entry name" value="AMP-binding_CS"/>
</dbReference>
<dbReference type="GO" id="GO:0004467">
    <property type="term" value="F:long-chain fatty acid-CoA ligase activity"/>
    <property type="evidence" value="ECO:0007669"/>
    <property type="project" value="TreeGrafter"/>
</dbReference>
<evidence type="ECO:0000256" key="2">
    <source>
        <dbReference type="ARBA" id="ARBA00022832"/>
    </source>
</evidence>
<dbReference type="PROSITE" id="PS00455">
    <property type="entry name" value="AMP_BINDING"/>
    <property type="match status" value="1"/>
</dbReference>
<keyword evidence="3" id="KW-0443">Lipid metabolism</keyword>
<dbReference type="AlphaFoldDB" id="A0A5C8NVL1"/>
<dbReference type="EMBL" id="VDUY01000004">
    <property type="protein sequence ID" value="TXL65189.1"/>
    <property type="molecule type" value="Genomic_DNA"/>
</dbReference>
<keyword evidence="2" id="KW-0276">Fatty acid metabolism</keyword>
<keyword evidence="6" id="KW-1185">Reference proteome</keyword>
<protein>
    <submittedName>
        <fullName evidence="5">Long-chain fatty acid--CoA ligase</fullName>
    </submittedName>
</protein>
<dbReference type="Pfam" id="PF23562">
    <property type="entry name" value="AMP-binding_C_3"/>
    <property type="match status" value="1"/>
</dbReference>
<dbReference type="Proteomes" id="UP000321548">
    <property type="component" value="Unassembled WGS sequence"/>
</dbReference>
<dbReference type="InterPro" id="IPR000873">
    <property type="entry name" value="AMP-dep_synth/lig_dom"/>
</dbReference>
<organism evidence="5 6">
    <name type="scientific">Zeimonas arvi</name>
    <dbReference type="NCBI Taxonomy" id="2498847"/>
    <lineage>
        <taxon>Bacteria</taxon>
        <taxon>Pseudomonadati</taxon>
        <taxon>Pseudomonadota</taxon>
        <taxon>Betaproteobacteria</taxon>
        <taxon>Burkholderiales</taxon>
        <taxon>Burkholderiaceae</taxon>
        <taxon>Zeimonas</taxon>
    </lineage>
</organism>
<evidence type="ECO:0000313" key="6">
    <source>
        <dbReference type="Proteomes" id="UP000321548"/>
    </source>
</evidence>
<dbReference type="InterPro" id="IPR042099">
    <property type="entry name" value="ANL_N_sf"/>
</dbReference>
<reference evidence="5 6" key="1">
    <citation type="submission" date="2019-06" db="EMBL/GenBank/DDBJ databases">
        <title>Quisquiliibacterium sp. nov., isolated from a maize field.</title>
        <authorList>
            <person name="Lin S.-Y."/>
            <person name="Tsai C.-F."/>
            <person name="Young C.-C."/>
        </authorList>
    </citation>
    <scope>NUCLEOTIDE SEQUENCE [LARGE SCALE GENOMIC DNA]</scope>
    <source>
        <strain evidence="5 6">CC-CFT501</strain>
    </source>
</reference>
<evidence type="ECO:0000259" key="4">
    <source>
        <dbReference type="Pfam" id="PF00501"/>
    </source>
</evidence>
<dbReference type="CDD" id="cd17641">
    <property type="entry name" value="LC_FACS_bac1"/>
    <property type="match status" value="1"/>
</dbReference>
<name>A0A5C8NVL1_9BURK</name>
<proteinExistence type="predicted"/>
<dbReference type="OrthoDB" id="9766486at2"/>
<comment type="caution">
    <text evidence="5">The sequence shown here is derived from an EMBL/GenBank/DDBJ whole genome shotgun (WGS) entry which is preliminary data.</text>
</comment>
<accession>A0A5C8NVL1</accession>
<dbReference type="GO" id="GO:0016020">
    <property type="term" value="C:membrane"/>
    <property type="evidence" value="ECO:0007669"/>
    <property type="project" value="TreeGrafter"/>
</dbReference>